<dbReference type="PANTHER" id="PTHR47237:SF1">
    <property type="entry name" value="SLL0310 PROTEIN"/>
    <property type="match status" value="1"/>
</dbReference>
<dbReference type="AlphaFoldDB" id="A0A6J7SAS2"/>
<evidence type="ECO:0000259" key="1">
    <source>
        <dbReference type="PROSITE" id="PS51186"/>
    </source>
</evidence>
<organism evidence="3">
    <name type="scientific">freshwater metagenome</name>
    <dbReference type="NCBI Taxonomy" id="449393"/>
    <lineage>
        <taxon>unclassified sequences</taxon>
        <taxon>metagenomes</taxon>
        <taxon>ecological metagenomes</taxon>
    </lineage>
</organism>
<dbReference type="EMBL" id="CAFBPU010000049">
    <property type="protein sequence ID" value="CAB5037972.1"/>
    <property type="molecule type" value="Genomic_DNA"/>
</dbReference>
<dbReference type="EMBL" id="CAFBND010000051">
    <property type="protein sequence ID" value="CAB4945611.1"/>
    <property type="molecule type" value="Genomic_DNA"/>
</dbReference>
<dbReference type="InterPro" id="IPR016181">
    <property type="entry name" value="Acyl_CoA_acyltransferase"/>
</dbReference>
<dbReference type="Pfam" id="PF00583">
    <property type="entry name" value="Acetyltransf_1"/>
    <property type="match status" value="1"/>
</dbReference>
<dbReference type="CDD" id="cd04301">
    <property type="entry name" value="NAT_SF"/>
    <property type="match status" value="1"/>
</dbReference>
<dbReference type="Gene3D" id="3.40.630.90">
    <property type="match status" value="1"/>
</dbReference>
<dbReference type="Pfam" id="PF18014">
    <property type="entry name" value="Acetyltransf_18"/>
    <property type="match status" value="1"/>
</dbReference>
<dbReference type="GO" id="GO:0016747">
    <property type="term" value="F:acyltransferase activity, transferring groups other than amino-acyl groups"/>
    <property type="evidence" value="ECO:0007669"/>
    <property type="project" value="InterPro"/>
</dbReference>
<evidence type="ECO:0000313" key="3">
    <source>
        <dbReference type="EMBL" id="CAB5037972.1"/>
    </source>
</evidence>
<dbReference type="InterPro" id="IPR013978">
    <property type="entry name" value="MEKHLA"/>
</dbReference>
<sequence length="458" mass="50044">MASAFQTERVMLMRESLLRLTGRDMFVGLDIGDDPAQAVFDAPFALVSHDTSPDPVFVYGNALALRLFEMSWDDFTSLPSRLSAEPVARSERDRLLSRVTSENYIDDYSGVRISATGKRFVINEAVVWNLIDDSGIYRGQAAMFEHYTPIDDAMSVPAAEPTTVAPPALAPLLAPTFRPLTRPELDVALEWAAGEGWNPGPDDADAFWDTDPEGFWAILLDDTLVGTASAVVYDPLHGFCGLFIVRPEYRHHGIGAAAAPFLMDKIRERLDPGASIGIDGVFAMQHFYASLGFEFTHRNLRMAGVGKPSDHRGRSDGLQALSSLAFDDVLAYDAAHFGVARPSFLRHWIDPVGGLGLASVYDGTLQGIGVIRPCESGYKVGPLFADRPDVAQEIFRALSDHAAGQPLYLDVPECNPDAVALAARHHMTEVFGCARMVMGPIPPTRWDRIFGVTTFELG</sequence>
<proteinExistence type="predicted"/>
<accession>A0A6J7SAS2</accession>
<dbReference type="InterPro" id="IPR052729">
    <property type="entry name" value="Acyl/Acetyltrans_Enzymes"/>
</dbReference>
<name>A0A6J7SAS2_9ZZZZ</name>
<feature type="domain" description="N-acetyltransferase" evidence="1">
    <location>
        <begin position="175"/>
        <end position="312"/>
    </location>
</feature>
<dbReference type="InterPro" id="IPR041496">
    <property type="entry name" value="YitH/HolE_GNAT"/>
</dbReference>
<reference evidence="3" key="1">
    <citation type="submission" date="2020-05" db="EMBL/GenBank/DDBJ databases">
        <authorList>
            <person name="Chiriac C."/>
            <person name="Salcher M."/>
            <person name="Ghai R."/>
            <person name="Kavagutti S V."/>
        </authorList>
    </citation>
    <scope>NUCLEOTIDE SEQUENCE</scope>
</reference>
<protein>
    <submittedName>
        <fullName evidence="3">Unannotated protein</fullName>
    </submittedName>
</protein>
<dbReference type="PROSITE" id="PS51186">
    <property type="entry name" value="GNAT"/>
    <property type="match status" value="1"/>
</dbReference>
<dbReference type="SUPFAM" id="SSF55729">
    <property type="entry name" value="Acyl-CoA N-acyltransferases (Nat)"/>
    <property type="match status" value="1"/>
</dbReference>
<evidence type="ECO:0000313" key="2">
    <source>
        <dbReference type="EMBL" id="CAB4945611.1"/>
    </source>
</evidence>
<dbReference type="Pfam" id="PF08670">
    <property type="entry name" value="MEKHLA"/>
    <property type="match status" value="1"/>
</dbReference>
<dbReference type="Gene3D" id="3.40.630.30">
    <property type="match status" value="1"/>
</dbReference>
<gene>
    <name evidence="2" type="ORF">UFOPK3752_01334</name>
    <name evidence="3" type="ORF">UFOPK4150_01919</name>
</gene>
<dbReference type="InterPro" id="IPR000182">
    <property type="entry name" value="GNAT_dom"/>
</dbReference>
<dbReference type="PANTHER" id="PTHR47237">
    <property type="entry name" value="SLL0310 PROTEIN"/>
    <property type="match status" value="1"/>
</dbReference>